<dbReference type="AlphaFoldDB" id="A0AAD3TZQ0"/>
<dbReference type="EMBL" id="BTCM01000008">
    <property type="protein sequence ID" value="GMK59455.1"/>
    <property type="molecule type" value="Genomic_DNA"/>
</dbReference>
<proteinExistence type="predicted"/>
<feature type="compositionally biased region" description="Basic and acidic residues" evidence="1">
    <location>
        <begin position="85"/>
        <end position="96"/>
    </location>
</feature>
<feature type="compositionally biased region" description="Polar residues" evidence="1">
    <location>
        <begin position="20"/>
        <end position="31"/>
    </location>
</feature>
<keyword evidence="3" id="KW-1185">Reference proteome</keyword>
<comment type="caution">
    <text evidence="2">The sequence shown here is derived from an EMBL/GenBank/DDBJ whole genome shotgun (WGS) entry which is preliminary data.</text>
</comment>
<reference evidence="2" key="1">
    <citation type="journal article" date="2023" name="BMC Genomics">
        <title>Chromosome-level genome assemblies of Cutaneotrichosporon spp. (Trichosporonales, Basidiomycota) reveal imbalanced evolution between nucleotide sequences and chromosome synteny.</title>
        <authorList>
            <person name="Kobayashi Y."/>
            <person name="Kayamori A."/>
            <person name="Aoki K."/>
            <person name="Shiwa Y."/>
            <person name="Matsutani M."/>
            <person name="Fujita N."/>
            <person name="Sugita T."/>
            <person name="Iwasaki W."/>
            <person name="Tanaka N."/>
            <person name="Takashima M."/>
        </authorList>
    </citation>
    <scope>NUCLEOTIDE SEQUENCE</scope>
    <source>
        <strain evidence="2">HIS016</strain>
    </source>
</reference>
<gene>
    <name evidence="2" type="ORF">CspeluHIS016_0800610</name>
</gene>
<sequence length="96" mass="10278">MLTLFRRAALMRPTLVAVRASSSTGPASTPDTGGPLFSHQLGTSIHTPASGGDKAAAPREKAAEEEVDDKHKSKAHKVRGGHSFAELKRFRQEGRD</sequence>
<protein>
    <submittedName>
        <fullName evidence="2">Uncharacterized protein</fullName>
    </submittedName>
</protein>
<organism evidence="2 3">
    <name type="scientific">Cutaneotrichosporon spelunceum</name>
    <dbReference type="NCBI Taxonomy" id="1672016"/>
    <lineage>
        <taxon>Eukaryota</taxon>
        <taxon>Fungi</taxon>
        <taxon>Dikarya</taxon>
        <taxon>Basidiomycota</taxon>
        <taxon>Agaricomycotina</taxon>
        <taxon>Tremellomycetes</taxon>
        <taxon>Trichosporonales</taxon>
        <taxon>Trichosporonaceae</taxon>
        <taxon>Cutaneotrichosporon</taxon>
    </lineage>
</organism>
<feature type="region of interest" description="Disordered" evidence="1">
    <location>
        <begin position="18"/>
        <end position="96"/>
    </location>
</feature>
<dbReference type="Proteomes" id="UP001222932">
    <property type="component" value="Unassembled WGS sequence"/>
</dbReference>
<feature type="compositionally biased region" description="Basic and acidic residues" evidence="1">
    <location>
        <begin position="56"/>
        <end position="71"/>
    </location>
</feature>
<accession>A0AAD3TZQ0</accession>
<evidence type="ECO:0000256" key="1">
    <source>
        <dbReference type="SAM" id="MobiDB-lite"/>
    </source>
</evidence>
<reference evidence="2" key="2">
    <citation type="submission" date="2023-06" db="EMBL/GenBank/DDBJ databases">
        <authorList>
            <person name="Kobayashi Y."/>
            <person name="Kayamori A."/>
            <person name="Aoki K."/>
            <person name="Shiwa Y."/>
            <person name="Fujita N."/>
            <person name="Sugita T."/>
            <person name="Iwasaki W."/>
            <person name="Tanaka N."/>
            <person name="Takashima M."/>
        </authorList>
    </citation>
    <scope>NUCLEOTIDE SEQUENCE</scope>
    <source>
        <strain evidence="2">HIS016</strain>
    </source>
</reference>
<evidence type="ECO:0000313" key="2">
    <source>
        <dbReference type="EMBL" id="GMK59455.1"/>
    </source>
</evidence>
<evidence type="ECO:0000313" key="3">
    <source>
        <dbReference type="Proteomes" id="UP001222932"/>
    </source>
</evidence>
<name>A0AAD3TZQ0_9TREE</name>